<name>T1KZ82_TETUR</name>
<dbReference type="OrthoDB" id="6502162at2759"/>
<evidence type="ECO:0000256" key="2">
    <source>
        <dbReference type="SAM" id="SignalP"/>
    </source>
</evidence>
<evidence type="ECO:0000256" key="1">
    <source>
        <dbReference type="SAM" id="MobiDB-lite"/>
    </source>
</evidence>
<dbReference type="Proteomes" id="UP000015104">
    <property type="component" value="Unassembled WGS sequence"/>
</dbReference>
<organism evidence="3 4">
    <name type="scientific">Tetranychus urticae</name>
    <name type="common">Two-spotted spider mite</name>
    <dbReference type="NCBI Taxonomy" id="32264"/>
    <lineage>
        <taxon>Eukaryota</taxon>
        <taxon>Metazoa</taxon>
        <taxon>Ecdysozoa</taxon>
        <taxon>Arthropoda</taxon>
        <taxon>Chelicerata</taxon>
        <taxon>Arachnida</taxon>
        <taxon>Acari</taxon>
        <taxon>Acariformes</taxon>
        <taxon>Trombidiformes</taxon>
        <taxon>Prostigmata</taxon>
        <taxon>Eleutherengona</taxon>
        <taxon>Raphignathae</taxon>
        <taxon>Tetranychoidea</taxon>
        <taxon>Tetranychidae</taxon>
        <taxon>Tetranychus</taxon>
    </lineage>
</organism>
<evidence type="ECO:0000313" key="3">
    <source>
        <dbReference type="EnsemblMetazoa" id="tetur28g00690.1"/>
    </source>
</evidence>
<dbReference type="PANTHER" id="PTHR33964">
    <property type="entry name" value="RE45066P-RELATED"/>
    <property type="match status" value="1"/>
</dbReference>
<dbReference type="PANTHER" id="PTHR33964:SF1">
    <property type="entry name" value="RE45066P"/>
    <property type="match status" value="1"/>
</dbReference>
<evidence type="ECO:0008006" key="5">
    <source>
        <dbReference type="Google" id="ProtNLM"/>
    </source>
</evidence>
<protein>
    <recommendedName>
        <fullName evidence="5">DUF19 domain-containing protein</fullName>
    </recommendedName>
</protein>
<feature type="chain" id="PRO_5004581909" description="DUF19 domain-containing protein" evidence="2">
    <location>
        <begin position="25"/>
        <end position="330"/>
    </location>
</feature>
<proteinExistence type="predicted"/>
<dbReference type="OMA" id="ENCVRAN"/>
<dbReference type="EnsemblMetazoa" id="tetur28g00690.1">
    <property type="protein sequence ID" value="tetur28g00690.1"/>
    <property type="gene ID" value="tetur28g00690"/>
</dbReference>
<reference evidence="3" key="2">
    <citation type="submission" date="2015-06" db="UniProtKB">
        <authorList>
            <consortium name="EnsemblMetazoa"/>
        </authorList>
    </citation>
    <scope>IDENTIFICATION</scope>
</reference>
<sequence>MMFPSKGTKFFILIILSTLILVDCQRNNRGQSRRINRFKKATESSSTSTPSTNSSTSPKTLNVTSEKSGEIESIESDLTSTNASLITSSNGNGNGSESKGWNAKLGFCREIVSQYGNDIRSVLLVGNFAFPTSREAIDAHCALGDRVYKALRKFSTSCLTSLPRQLFSIFLRGLRKLIKNVCHASKEKERAIEILKCTTDASLPGWNVCLNVANRQFESTAINSTDAQLFGDLCCMYNQLENCVRANLQKRPECASKPFEVSKFFQQMIDATLKDVMDIACTKYATEGECIKNNADGLIRLKGAADANFEVNDIFLIGPLLKIFPRLAND</sequence>
<reference evidence="4" key="1">
    <citation type="submission" date="2011-08" db="EMBL/GenBank/DDBJ databases">
        <authorList>
            <person name="Rombauts S."/>
        </authorList>
    </citation>
    <scope>NUCLEOTIDE SEQUENCE</scope>
    <source>
        <strain evidence="4">London</strain>
    </source>
</reference>
<keyword evidence="4" id="KW-1185">Reference proteome</keyword>
<dbReference type="AlphaFoldDB" id="T1KZ82"/>
<dbReference type="HOGENOM" id="CLU_842873_0_0_1"/>
<feature type="region of interest" description="Disordered" evidence="1">
    <location>
        <begin position="33"/>
        <end position="69"/>
    </location>
</feature>
<keyword evidence="2" id="KW-0732">Signal</keyword>
<feature type="signal peptide" evidence="2">
    <location>
        <begin position="1"/>
        <end position="24"/>
    </location>
</feature>
<gene>
    <name evidence="3" type="primary">107368678</name>
</gene>
<evidence type="ECO:0000313" key="4">
    <source>
        <dbReference type="Proteomes" id="UP000015104"/>
    </source>
</evidence>
<dbReference type="EMBL" id="CAEY01000737">
    <property type="status" value="NOT_ANNOTATED_CDS"/>
    <property type="molecule type" value="Genomic_DNA"/>
</dbReference>
<dbReference type="KEGG" id="tut:107368678"/>
<feature type="compositionally biased region" description="Low complexity" evidence="1">
    <location>
        <begin position="43"/>
        <end position="60"/>
    </location>
</feature>
<accession>T1KZ82</accession>